<dbReference type="SUPFAM" id="SSF52540">
    <property type="entry name" value="P-loop containing nucleoside triphosphate hydrolases"/>
    <property type="match status" value="1"/>
</dbReference>
<dbReference type="Pfam" id="PF18052">
    <property type="entry name" value="Rx_N"/>
    <property type="match status" value="1"/>
</dbReference>
<keyword evidence="6" id="KW-0067">ATP-binding</keyword>
<feature type="domain" description="Disease resistance N-terminal" evidence="9">
    <location>
        <begin position="92"/>
        <end position="184"/>
    </location>
</feature>
<keyword evidence="4" id="KW-0547">Nucleotide-binding</keyword>
<dbReference type="SUPFAM" id="SSF52058">
    <property type="entry name" value="L domain-like"/>
    <property type="match status" value="2"/>
</dbReference>
<name>A0A8J5C632_ZINOF</name>
<dbReference type="InterPro" id="IPR058922">
    <property type="entry name" value="WHD_DRP"/>
</dbReference>
<feature type="domain" description="Disease resistance protein winged helix" evidence="10">
    <location>
        <begin position="542"/>
        <end position="622"/>
    </location>
</feature>
<dbReference type="GO" id="GO:0043531">
    <property type="term" value="F:ADP binding"/>
    <property type="evidence" value="ECO:0007669"/>
    <property type="project" value="InterPro"/>
</dbReference>
<dbReference type="GO" id="GO:0006952">
    <property type="term" value="P:defense response"/>
    <property type="evidence" value="ECO:0007669"/>
    <property type="project" value="UniProtKB-KW"/>
</dbReference>
<keyword evidence="2" id="KW-0433">Leucine-rich repeat</keyword>
<evidence type="ECO:0000313" key="13">
    <source>
        <dbReference type="Proteomes" id="UP000734854"/>
    </source>
</evidence>
<evidence type="ECO:0000256" key="4">
    <source>
        <dbReference type="ARBA" id="ARBA00022741"/>
    </source>
</evidence>
<dbReference type="InterPro" id="IPR002182">
    <property type="entry name" value="NB-ARC"/>
</dbReference>
<dbReference type="PANTHER" id="PTHR36766">
    <property type="entry name" value="PLANT BROAD-SPECTRUM MILDEW RESISTANCE PROTEIN RPW8"/>
    <property type="match status" value="1"/>
</dbReference>
<sequence length="1444" mass="164389">MSVKSSWIPLSSVQLQLCKDNNCKAGAIDDIPFSSDSIPALFSLHLSIRIAFQLCSASTRIAFQLCSASTRFVLTAAMDVVSPILDRARAKVIDKLIDKVSTYVQDQYYWKANLQEELQNLKRLLPQIQAVVGYAEDKLTMYESHNPALIKWLWQFRDDIDEAEEVLDELEYRELEKKSDGDKSRLSTIIDPYFRAAKRFLKSDDDVLERLRTCVENLKTSASYVETFRALVTPTSGIGTGQMQQEQESLTLSNQSRITSSLPGLSFKGREEEKGKIIQYLLGEESEIQTSQNVHCLPLVAMGGMGKTALAQQVFDHFEKEKKGHFNVKIWVCDSLPNLNASNLMKKILEYSTGQSESGPSELMPVKLKDKLHSKRFLLVLDDAWDDKNHTEWEKLCIPLLHGQKGSWILLTTRLESVAKMVSKIIKGGTMKPMTLQGLPKDECRSLLYEHAFVDQDPNGFPLLKKIGEEIVEKLHGVPLLAKSIGGALNNKLEADHWTSISRSELWKMPQDLNNYEFIPALTLSYKMLPPRLKQCFSYCSIFPQDYTFKKQKLVCIWVAAGLIYSDGSEEGSDEDIANYCFDMLCNKSFFDVHTNNWSAFHQDIAPYALEVIFYTMHDMLNGLSRHVSRYECCRIVHDTPSYICDYNAIRHISISITSIDAQLGDLANMVCKFKNLRTLRIEQYYGDSQKLDDFIRDACKSPRRIRVLTIRPYKYFESISDFVKLRFLEITALPPSVSISKFYFLQVLTGYRGILAKDTSKLRNLRHLYGVPENALFSVAEVGKLTCLQELCFTVGIEPGYRIDELMNMDNLRQLSIAKLSNVHRLEEANNVDLVSKSHLTSLELNWYKPDLDEASSNLGHDQQEVLAALQPPPTIRKLIIREYKGGRPAPWMNTQSLSRLESLELYNCTNLEELPPLWKLPCLKFIKLSDMKVIRSLGCHSSDMMDKQFSVLEKLEFRDLPLLEEWNGADDYQWFPRLKRFEIEKCPKLKKIPDLPLSIENLCMKKLGLEALPRFYKCSNGSRTFEGFQQLMSLEFLEMDDYSEIVDIGSIGEEDGNFLPSELKKLKLKILNKHEDLASYLRGLTLLTELSLSRLQGMTSLPLTNELEHLTTLRSLYICDCEDLTSPGGVYIIKSLKHLYMYNCPKFLTAEVESQQLLKDKTRKHAASSSSIFDHSTSNKAASTLPSSLESLTFSTSKISQESLGCCLQGLTSLKSLDISKCNHLVSLPNRDYLHNLTALQTLWIANCKELCKLESLTALISLRELYIYNCPKLHTTTLSTVQNPAATTEQSATKIKKGTLLSLEKIQIDNIFYLPILPIPEKLKTLYIKKEITCFPSEIEEWLLQCQESLENLCLEKMPHLQSLPVILESFSSLKFLSISSAPELKSLPRMPASLEQLTIHGCSAKLEKRCQKNIGPDWPNIEHIPHIKITAVKEDKAKVR</sequence>
<dbReference type="InterPro" id="IPR032675">
    <property type="entry name" value="LRR_dom_sf"/>
</dbReference>
<feature type="domain" description="R13L1/DRL21-like LRR repeat region" evidence="11">
    <location>
        <begin position="804"/>
        <end position="933"/>
    </location>
</feature>
<organism evidence="12 13">
    <name type="scientific">Zingiber officinale</name>
    <name type="common">Ginger</name>
    <name type="synonym">Amomum zingiber</name>
    <dbReference type="NCBI Taxonomy" id="94328"/>
    <lineage>
        <taxon>Eukaryota</taxon>
        <taxon>Viridiplantae</taxon>
        <taxon>Streptophyta</taxon>
        <taxon>Embryophyta</taxon>
        <taxon>Tracheophyta</taxon>
        <taxon>Spermatophyta</taxon>
        <taxon>Magnoliopsida</taxon>
        <taxon>Liliopsida</taxon>
        <taxon>Zingiberales</taxon>
        <taxon>Zingiberaceae</taxon>
        <taxon>Zingiber</taxon>
    </lineage>
</organism>
<dbReference type="InterPro" id="IPR041118">
    <property type="entry name" value="Rx_N"/>
</dbReference>
<feature type="coiled-coil region" evidence="7">
    <location>
        <begin position="111"/>
        <end position="180"/>
    </location>
</feature>
<dbReference type="Gene3D" id="1.20.5.4130">
    <property type="match status" value="1"/>
</dbReference>
<dbReference type="Proteomes" id="UP000734854">
    <property type="component" value="Unassembled WGS sequence"/>
</dbReference>
<dbReference type="Gene3D" id="3.80.10.10">
    <property type="entry name" value="Ribonuclease Inhibitor"/>
    <property type="match status" value="4"/>
</dbReference>
<dbReference type="GO" id="GO:0051707">
    <property type="term" value="P:response to other organism"/>
    <property type="evidence" value="ECO:0007669"/>
    <property type="project" value="UniProtKB-ARBA"/>
</dbReference>
<evidence type="ECO:0000256" key="2">
    <source>
        <dbReference type="ARBA" id="ARBA00022614"/>
    </source>
</evidence>
<dbReference type="EMBL" id="JACMSC010000022">
    <property type="protein sequence ID" value="KAG6468010.1"/>
    <property type="molecule type" value="Genomic_DNA"/>
</dbReference>
<dbReference type="GO" id="GO:0005524">
    <property type="term" value="F:ATP binding"/>
    <property type="evidence" value="ECO:0007669"/>
    <property type="project" value="UniProtKB-KW"/>
</dbReference>
<accession>A0A8J5C632</accession>
<evidence type="ECO:0000256" key="7">
    <source>
        <dbReference type="SAM" id="Coils"/>
    </source>
</evidence>
<evidence type="ECO:0000259" key="11">
    <source>
        <dbReference type="Pfam" id="PF25019"/>
    </source>
</evidence>
<reference evidence="12 13" key="1">
    <citation type="submission" date="2020-08" db="EMBL/GenBank/DDBJ databases">
        <title>Plant Genome Project.</title>
        <authorList>
            <person name="Zhang R.-G."/>
        </authorList>
    </citation>
    <scope>NUCLEOTIDE SEQUENCE [LARGE SCALE GENOMIC DNA]</scope>
    <source>
        <tissue evidence="12">Rhizome</tissue>
    </source>
</reference>
<keyword evidence="7" id="KW-0175">Coiled coil</keyword>
<dbReference type="Gene3D" id="1.10.8.430">
    <property type="entry name" value="Helical domain of apoptotic protease-activating factors"/>
    <property type="match status" value="1"/>
</dbReference>
<dbReference type="PRINTS" id="PR00364">
    <property type="entry name" value="DISEASERSIST"/>
</dbReference>
<comment type="caution">
    <text evidence="12">The sequence shown here is derived from an EMBL/GenBank/DDBJ whole genome shotgun (WGS) entry which is preliminary data.</text>
</comment>
<evidence type="ECO:0000256" key="5">
    <source>
        <dbReference type="ARBA" id="ARBA00022821"/>
    </source>
</evidence>
<evidence type="ECO:0000259" key="9">
    <source>
        <dbReference type="Pfam" id="PF18052"/>
    </source>
</evidence>
<evidence type="ECO:0000256" key="3">
    <source>
        <dbReference type="ARBA" id="ARBA00022737"/>
    </source>
</evidence>
<keyword evidence="5" id="KW-0611">Plant defense</keyword>
<proteinExistence type="inferred from homology"/>
<dbReference type="PANTHER" id="PTHR36766:SF70">
    <property type="entry name" value="DISEASE RESISTANCE PROTEIN RGA4"/>
    <property type="match status" value="1"/>
</dbReference>
<evidence type="ECO:0000259" key="8">
    <source>
        <dbReference type="Pfam" id="PF00931"/>
    </source>
</evidence>
<keyword evidence="3" id="KW-0677">Repeat</keyword>
<dbReference type="InterPro" id="IPR036388">
    <property type="entry name" value="WH-like_DNA-bd_sf"/>
</dbReference>
<evidence type="ECO:0000313" key="12">
    <source>
        <dbReference type="EMBL" id="KAG6468010.1"/>
    </source>
</evidence>
<dbReference type="InterPro" id="IPR056789">
    <property type="entry name" value="LRR_R13L1-DRL21"/>
</dbReference>
<feature type="domain" description="NB-ARC" evidence="8">
    <location>
        <begin position="272"/>
        <end position="454"/>
    </location>
</feature>
<protein>
    <submittedName>
        <fullName evidence="12">Uncharacterized protein</fullName>
    </submittedName>
</protein>
<evidence type="ECO:0000256" key="1">
    <source>
        <dbReference type="ARBA" id="ARBA00008894"/>
    </source>
</evidence>
<dbReference type="Pfam" id="PF23559">
    <property type="entry name" value="WHD_DRP"/>
    <property type="match status" value="1"/>
</dbReference>
<dbReference type="Pfam" id="PF25019">
    <property type="entry name" value="LRR_R13L1-DRL21"/>
    <property type="match status" value="1"/>
</dbReference>
<dbReference type="InterPro" id="IPR042197">
    <property type="entry name" value="Apaf_helical"/>
</dbReference>
<keyword evidence="13" id="KW-1185">Reference proteome</keyword>
<comment type="similarity">
    <text evidence="1">Belongs to the disease resistance NB-LRR family.</text>
</comment>
<dbReference type="Pfam" id="PF00931">
    <property type="entry name" value="NB-ARC"/>
    <property type="match status" value="1"/>
</dbReference>
<dbReference type="Gene3D" id="3.40.50.300">
    <property type="entry name" value="P-loop containing nucleotide triphosphate hydrolases"/>
    <property type="match status" value="1"/>
</dbReference>
<evidence type="ECO:0000259" key="10">
    <source>
        <dbReference type="Pfam" id="PF23559"/>
    </source>
</evidence>
<dbReference type="InterPro" id="IPR027417">
    <property type="entry name" value="P-loop_NTPase"/>
</dbReference>
<dbReference type="Gene3D" id="1.10.10.10">
    <property type="entry name" value="Winged helix-like DNA-binding domain superfamily/Winged helix DNA-binding domain"/>
    <property type="match status" value="1"/>
</dbReference>
<gene>
    <name evidence="12" type="ORF">ZIOFF_072576</name>
</gene>
<evidence type="ECO:0000256" key="6">
    <source>
        <dbReference type="ARBA" id="ARBA00022840"/>
    </source>
</evidence>